<keyword evidence="4" id="KW-0456">Lyase</keyword>
<proteinExistence type="inferred from homology"/>
<comment type="similarity">
    <text evidence="2">Belongs to the PAL/histidase family.</text>
</comment>
<dbReference type="GO" id="GO:0016829">
    <property type="term" value="F:lyase activity"/>
    <property type="evidence" value="ECO:0007669"/>
    <property type="project" value="UniProtKB-KW"/>
</dbReference>
<dbReference type="InterPro" id="IPR008948">
    <property type="entry name" value="L-Aspartase-like"/>
</dbReference>
<dbReference type="Gene3D" id="1.20.200.10">
    <property type="entry name" value="Fumarase/aspartase (Central domain)"/>
    <property type="match status" value="1"/>
</dbReference>
<gene>
    <name evidence="5" type="ORF">R1sor_004778</name>
</gene>
<dbReference type="GO" id="GO:0009698">
    <property type="term" value="P:phenylpropanoid metabolic process"/>
    <property type="evidence" value="ECO:0007669"/>
    <property type="project" value="UniProtKB-KW"/>
</dbReference>
<dbReference type="EMBL" id="JBJQOH010000003">
    <property type="protein sequence ID" value="KAL3691127.1"/>
    <property type="molecule type" value="Genomic_DNA"/>
</dbReference>
<dbReference type="Gene3D" id="1.10.274.20">
    <property type="entry name" value="Phenylalanine ammonia-lyase 1, domain 3"/>
    <property type="match status" value="1"/>
</dbReference>
<dbReference type="Pfam" id="PF00221">
    <property type="entry name" value="Lyase_aromatic"/>
    <property type="match status" value="1"/>
</dbReference>
<comment type="caution">
    <text evidence="5">The sequence shown here is derived from an EMBL/GenBank/DDBJ whole genome shotgun (WGS) entry which is preliminary data.</text>
</comment>
<dbReference type="InterPro" id="IPR001106">
    <property type="entry name" value="Aromatic_Lyase"/>
</dbReference>
<dbReference type="Proteomes" id="UP001633002">
    <property type="component" value="Unassembled WGS sequence"/>
</dbReference>
<organism evidence="5 6">
    <name type="scientific">Riccia sorocarpa</name>
    <dbReference type="NCBI Taxonomy" id="122646"/>
    <lineage>
        <taxon>Eukaryota</taxon>
        <taxon>Viridiplantae</taxon>
        <taxon>Streptophyta</taxon>
        <taxon>Embryophyta</taxon>
        <taxon>Marchantiophyta</taxon>
        <taxon>Marchantiopsida</taxon>
        <taxon>Marchantiidae</taxon>
        <taxon>Marchantiales</taxon>
        <taxon>Ricciaceae</taxon>
        <taxon>Riccia</taxon>
    </lineage>
</organism>
<dbReference type="InterPro" id="IPR023144">
    <property type="entry name" value="Phe_NH3-lyase_shielding_dom_sf"/>
</dbReference>
<dbReference type="SUPFAM" id="SSF48557">
    <property type="entry name" value="L-aspartase-like"/>
    <property type="match status" value="1"/>
</dbReference>
<evidence type="ECO:0008006" key="7">
    <source>
        <dbReference type="Google" id="ProtNLM"/>
    </source>
</evidence>
<keyword evidence="3" id="KW-0587">Phenylpropanoid metabolism</keyword>
<accession>A0ABD3HHX7</accession>
<evidence type="ECO:0000256" key="2">
    <source>
        <dbReference type="ARBA" id="ARBA00007238"/>
    </source>
</evidence>
<evidence type="ECO:0000256" key="4">
    <source>
        <dbReference type="ARBA" id="ARBA00023239"/>
    </source>
</evidence>
<evidence type="ECO:0000256" key="1">
    <source>
        <dbReference type="ARBA" id="ARBA00005138"/>
    </source>
</evidence>
<evidence type="ECO:0000256" key="3">
    <source>
        <dbReference type="ARBA" id="ARBA00023051"/>
    </source>
</evidence>
<protein>
    <recommendedName>
        <fullName evidence="7">Phenylalanine ammonia-lyase</fullName>
    </recommendedName>
</protein>
<evidence type="ECO:0000313" key="5">
    <source>
        <dbReference type="EMBL" id="KAL3691127.1"/>
    </source>
</evidence>
<keyword evidence="6" id="KW-1185">Reference proteome</keyword>
<dbReference type="AlphaFoldDB" id="A0ABD3HHX7"/>
<evidence type="ECO:0000313" key="6">
    <source>
        <dbReference type="Proteomes" id="UP001633002"/>
    </source>
</evidence>
<name>A0ABD3HHX7_9MARC</name>
<sequence length="167" mass="19551">MDPYCSELQYRVANPVTSHVQSAEQHNQDVSSLGLISARKMAEIIDILKLMSSTFMVALCQAVDLRHLEENMLDGLKQAVQQAVKKTLMLIRTACFCYLDFVRKTFSRYWRHPSFHIRRRCYQQDLPLMTKLREVLVHHTMENSKLDENCTVFRKKANFEQEVIAQL</sequence>
<comment type="pathway">
    <text evidence="1">Phenylpropanoid metabolism; trans-cinnamate biosynthesis; trans-cinnamate from L-phenylalanine: step 1/1.</text>
</comment>
<reference evidence="5 6" key="1">
    <citation type="submission" date="2024-09" db="EMBL/GenBank/DDBJ databases">
        <title>Chromosome-scale assembly of Riccia sorocarpa.</title>
        <authorList>
            <person name="Paukszto L."/>
        </authorList>
    </citation>
    <scope>NUCLEOTIDE SEQUENCE [LARGE SCALE GENOMIC DNA]</scope>
    <source>
        <strain evidence="5">LP-2024</strain>
        <tissue evidence="5">Aerial parts of the thallus</tissue>
    </source>
</reference>
<dbReference type="PANTHER" id="PTHR10362">
    <property type="entry name" value="HISTIDINE AMMONIA-LYASE"/>
    <property type="match status" value="1"/>
</dbReference>